<dbReference type="Pfam" id="PF21948">
    <property type="entry name" value="LplA-B_cat"/>
    <property type="match status" value="1"/>
</dbReference>
<organism evidence="7 8">
    <name type="scientific">Plectosphaerella cucumerina</name>
    <dbReference type="NCBI Taxonomy" id="40658"/>
    <lineage>
        <taxon>Eukaryota</taxon>
        <taxon>Fungi</taxon>
        <taxon>Dikarya</taxon>
        <taxon>Ascomycota</taxon>
        <taxon>Pezizomycotina</taxon>
        <taxon>Sordariomycetes</taxon>
        <taxon>Hypocreomycetidae</taxon>
        <taxon>Glomerellales</taxon>
        <taxon>Plectosphaerellaceae</taxon>
        <taxon>Plectosphaerella</taxon>
    </lineage>
</organism>
<comment type="similarity">
    <text evidence="3">Belongs to the LplA family.</text>
</comment>
<evidence type="ECO:0000256" key="2">
    <source>
        <dbReference type="ARBA" id="ARBA00005085"/>
    </source>
</evidence>
<dbReference type="GO" id="GO:0005739">
    <property type="term" value="C:mitochondrion"/>
    <property type="evidence" value="ECO:0007669"/>
    <property type="project" value="TreeGrafter"/>
</dbReference>
<dbReference type="UniPathway" id="UPA00537">
    <property type="reaction ID" value="UER00595"/>
</dbReference>
<evidence type="ECO:0000256" key="3">
    <source>
        <dbReference type="ARBA" id="ARBA00008242"/>
    </source>
</evidence>
<comment type="caution">
    <text evidence="7">The sequence shown here is derived from an EMBL/GenBank/DDBJ whole genome shotgun (WGS) entry which is preliminary data.</text>
</comment>
<dbReference type="GO" id="GO:0017118">
    <property type="term" value="F:lipoyltransferase activity"/>
    <property type="evidence" value="ECO:0007669"/>
    <property type="project" value="TreeGrafter"/>
</dbReference>
<evidence type="ECO:0000256" key="1">
    <source>
        <dbReference type="ARBA" id="ARBA00003253"/>
    </source>
</evidence>
<dbReference type="CDD" id="cd16443">
    <property type="entry name" value="LplA"/>
    <property type="match status" value="1"/>
</dbReference>
<dbReference type="Proteomes" id="UP000813385">
    <property type="component" value="Unassembled WGS sequence"/>
</dbReference>
<dbReference type="GO" id="GO:0009249">
    <property type="term" value="P:protein lipoylation"/>
    <property type="evidence" value="ECO:0007669"/>
    <property type="project" value="InterPro"/>
</dbReference>
<evidence type="ECO:0000313" key="7">
    <source>
        <dbReference type="EMBL" id="KAH7347568.1"/>
    </source>
</evidence>
<feature type="region of interest" description="Disordered" evidence="5">
    <location>
        <begin position="219"/>
        <end position="248"/>
    </location>
</feature>
<name>A0A8K0WYE3_9PEZI</name>
<dbReference type="InterPro" id="IPR045864">
    <property type="entry name" value="aa-tRNA-synth_II/BPL/LPL"/>
</dbReference>
<dbReference type="InterPro" id="IPR004562">
    <property type="entry name" value="LipoylTrfase_LipoateP_Ligase"/>
</dbReference>
<evidence type="ECO:0000256" key="5">
    <source>
        <dbReference type="SAM" id="MobiDB-lite"/>
    </source>
</evidence>
<keyword evidence="8" id="KW-1185">Reference proteome</keyword>
<evidence type="ECO:0000313" key="8">
    <source>
        <dbReference type="Proteomes" id="UP000813385"/>
    </source>
</evidence>
<evidence type="ECO:0000256" key="4">
    <source>
        <dbReference type="ARBA" id="ARBA00015925"/>
    </source>
</evidence>
<dbReference type="PROSITE" id="PS51733">
    <property type="entry name" value="BPL_LPL_CATALYTIC"/>
    <property type="match status" value="1"/>
</dbReference>
<reference evidence="7" key="1">
    <citation type="journal article" date="2021" name="Nat. Commun.">
        <title>Genetic determinants of endophytism in the Arabidopsis root mycobiome.</title>
        <authorList>
            <person name="Mesny F."/>
            <person name="Miyauchi S."/>
            <person name="Thiergart T."/>
            <person name="Pickel B."/>
            <person name="Atanasova L."/>
            <person name="Karlsson M."/>
            <person name="Huettel B."/>
            <person name="Barry K.W."/>
            <person name="Haridas S."/>
            <person name="Chen C."/>
            <person name="Bauer D."/>
            <person name="Andreopoulos W."/>
            <person name="Pangilinan J."/>
            <person name="LaButti K."/>
            <person name="Riley R."/>
            <person name="Lipzen A."/>
            <person name="Clum A."/>
            <person name="Drula E."/>
            <person name="Henrissat B."/>
            <person name="Kohler A."/>
            <person name="Grigoriev I.V."/>
            <person name="Martin F.M."/>
            <person name="Hacquard S."/>
        </authorList>
    </citation>
    <scope>NUCLEOTIDE SEQUENCE</scope>
    <source>
        <strain evidence="7">MPI-CAGE-AT-0016</strain>
    </source>
</reference>
<gene>
    <name evidence="7" type="ORF">B0T11DRAFT_142683</name>
</gene>
<dbReference type="AlphaFoldDB" id="A0A8K0WYE3"/>
<evidence type="ECO:0000259" key="6">
    <source>
        <dbReference type="PROSITE" id="PS51733"/>
    </source>
</evidence>
<proteinExistence type="inferred from homology"/>
<comment type="function">
    <text evidence="1">Catalyzes both the ATP-dependent activation of exogenously supplied lipoate to lipoyl-AMP and the transfer of the activated lipoyl onto the lipoyl domains of lipoate-dependent enzymes.</text>
</comment>
<comment type="pathway">
    <text evidence="2">Protein modification; protein lipoylation via exogenous pathway; protein N(6)-(lipoyl)lysine from lipoate: step 2/2.</text>
</comment>
<protein>
    <recommendedName>
        <fullName evidence="4">Putative lipoate-protein ligase A</fullName>
    </recommendedName>
</protein>
<accession>A0A8K0WYE3</accession>
<dbReference type="PANTHER" id="PTHR12561:SF3">
    <property type="entry name" value="LIPOYLTRANSFERASE 1, MITOCHONDRIAL"/>
    <property type="match status" value="1"/>
</dbReference>
<dbReference type="SUPFAM" id="SSF55681">
    <property type="entry name" value="Class II aaRS and biotin synthetases"/>
    <property type="match status" value="1"/>
</dbReference>
<dbReference type="InterPro" id="IPR004143">
    <property type="entry name" value="BPL_LPL_catalytic"/>
</dbReference>
<dbReference type="Gene3D" id="3.30.930.10">
    <property type="entry name" value="Bira Bifunctional Protein, Domain 2"/>
    <property type="match status" value="1"/>
</dbReference>
<dbReference type="OrthoDB" id="201621at2759"/>
<feature type="domain" description="BPL/LPL catalytic" evidence="6">
    <location>
        <begin position="100"/>
        <end position="331"/>
    </location>
</feature>
<dbReference type="EMBL" id="JAGPXD010000007">
    <property type="protein sequence ID" value="KAH7347568.1"/>
    <property type="molecule type" value="Genomic_DNA"/>
</dbReference>
<sequence length="462" mass="50622">MPLDDSAIDKNDGNVRCPRLPSFTADETLSHFSPHPRRQMLLLTRTSRAIPSRALPAYARALSGLASASSASAKTQVYVSRSRDPYLNLSIEHHLLQKTPSDSTVLFLYTNRPCVVIGRNQNPWLEVNLPLLNSLAKRSGGRQHETSPSSFDGGVELVRRRSGGGTVFHDEGNMNFSVICPPSAFDRDKHAEMIVRALQSLGVGGARVNCRHDIVVDVPTESLTPSEKPPEPPSCRANAPPPQKDGQLSTFKVSGSAYKLTRLRSLHHGTCLLSSPNLKTLGKLLRSPAEPFIKGRGVDSVRSPVRNVGVTNGDFEQAVVDEFGKMYGDFDIQTTVGDEEAGLETIAKGLTELRSRDWIYGQTPLFTMSTHPTEEDNRPRPPLPAQIQLRLDARHGVIQKLSVQHSSSSASVTLDTLHDAKIYDIQDWSEALSNTQLDGLHATRVGTWLNHMLGTNGDVAHE</sequence>
<dbReference type="PANTHER" id="PTHR12561">
    <property type="entry name" value="LIPOATE-PROTEIN LIGASE"/>
    <property type="match status" value="1"/>
</dbReference>